<evidence type="ECO:0000259" key="1">
    <source>
        <dbReference type="Pfam" id="PF25271"/>
    </source>
</evidence>
<dbReference type="RefSeq" id="WP_243516390.1">
    <property type="nucleotide sequence ID" value="NZ_CP094534.1"/>
</dbReference>
<dbReference type="Proteomes" id="UP000831390">
    <property type="component" value="Chromosome"/>
</dbReference>
<protein>
    <recommendedName>
        <fullName evidence="1">DUF7868 domain-containing protein</fullName>
    </recommendedName>
</protein>
<proteinExistence type="predicted"/>
<dbReference type="Pfam" id="PF25271">
    <property type="entry name" value="DUF7868"/>
    <property type="match status" value="1"/>
</dbReference>
<accession>A0ABY4BB49</accession>
<evidence type="ECO:0000313" key="3">
    <source>
        <dbReference type="Proteomes" id="UP000831390"/>
    </source>
</evidence>
<organism evidence="2 3">
    <name type="scientific">Hymenobacter monticola</name>
    <dbReference type="NCBI Taxonomy" id="1705399"/>
    <lineage>
        <taxon>Bacteria</taxon>
        <taxon>Pseudomonadati</taxon>
        <taxon>Bacteroidota</taxon>
        <taxon>Cytophagia</taxon>
        <taxon>Cytophagales</taxon>
        <taxon>Hymenobacteraceae</taxon>
        <taxon>Hymenobacter</taxon>
    </lineage>
</organism>
<sequence length="163" mass="16804">MNAATPTTDPNLLGASAAPLVIRSEGSSAVVKLLAGGQRRLTALLAAGQKPGDRVYLVLEHIRGRHDAAVLNVYLGSSAASAQLLAGSRALFGLRMASLSPGQDEKQGAGLNVSIDVTQVLFDVLGTAPLGAEISVSIVPSRPLPEAASLVVERISLHYMKAD</sequence>
<feature type="domain" description="DUF7868" evidence="1">
    <location>
        <begin position="11"/>
        <end position="159"/>
    </location>
</feature>
<reference evidence="2 3" key="1">
    <citation type="submission" date="2022-03" db="EMBL/GenBank/DDBJ databases">
        <title>Hymenobactersp. isolated from the air.</title>
        <authorList>
            <person name="Won M."/>
            <person name="Kwon S.-W."/>
        </authorList>
    </citation>
    <scope>NUCLEOTIDE SEQUENCE [LARGE SCALE GENOMIC DNA]</scope>
    <source>
        <strain evidence="2 3">KACC 22596</strain>
    </source>
</reference>
<keyword evidence="3" id="KW-1185">Reference proteome</keyword>
<name>A0ABY4BB49_9BACT</name>
<dbReference type="EMBL" id="CP094534">
    <property type="protein sequence ID" value="UOE34978.1"/>
    <property type="molecule type" value="Genomic_DNA"/>
</dbReference>
<evidence type="ECO:0000313" key="2">
    <source>
        <dbReference type="EMBL" id="UOE34978.1"/>
    </source>
</evidence>
<dbReference type="InterPro" id="IPR057190">
    <property type="entry name" value="DUF7868"/>
</dbReference>
<gene>
    <name evidence="2" type="ORF">MTP16_04835</name>
</gene>